<keyword evidence="4" id="KW-1185">Reference proteome</keyword>
<dbReference type="InterPro" id="IPR018845">
    <property type="entry name" value="Initiator-bd"/>
</dbReference>
<evidence type="ECO:0000313" key="3">
    <source>
        <dbReference type="EMBL" id="KAK8893111.1"/>
    </source>
</evidence>
<dbReference type="EMBL" id="JAPFFF010000003">
    <property type="protein sequence ID" value="KAK8893111.1"/>
    <property type="molecule type" value="Genomic_DNA"/>
</dbReference>
<dbReference type="SUPFAM" id="SSF103409">
    <property type="entry name" value="39 kda initiator binding protein, IBP39, C-terminal domains"/>
    <property type="match status" value="1"/>
</dbReference>
<dbReference type="Proteomes" id="UP001470230">
    <property type="component" value="Unassembled WGS sequence"/>
</dbReference>
<evidence type="ECO:0000259" key="2">
    <source>
        <dbReference type="Pfam" id="PF11422"/>
    </source>
</evidence>
<comment type="caution">
    <text evidence="3">The sequence shown here is derived from an EMBL/GenBank/DDBJ whole genome shotgun (WGS) entry which is preliminary data.</text>
</comment>
<sequence length="384" mass="43398">MEIDFSKKADGMEALPPNIQAMLKRKSSRDPNSRFANKLHMLLNFADKDPVKQEFIGACWTDGNTFKINKKRLIQIMDIKLNTLNVNLKDLKFQQLHSDQSGWTLWRRDGFTPDSTIDDIVVVKPDKSQNTKFDPSLMGPMIGIDGSNQNEFSAFQTNSFVPPPGPSSIPSSAPGNSVFNDDIQQSKLAVLKDIVIAKCDITHVQLFKRIAISIWEELIDSPIQKLSTSPTDFINQASIRFRASHQKLENAKEILSRIFICADPSQLTIIDFAIFMARFGPEETLMHKVGSLLKSSNLNGNWLRLQTAHDSLPGELDPSFYGFFDDSSHNGLVLHRMDNSITKVYNIVDAPSTDPYLIDSNNVLYNSWEDYFQKNPVNLPEISW</sequence>
<protein>
    <recommendedName>
        <fullName evidence="5">Initiator binding domain-containing protein</fullName>
    </recommendedName>
</protein>
<dbReference type="InterPro" id="IPR036184">
    <property type="entry name" value="IBP39-like_C_sf"/>
</dbReference>
<proteinExistence type="predicted"/>
<feature type="domain" description="Initiator binding protein 39kDa C-terminal" evidence="2">
    <location>
        <begin position="193"/>
        <end position="373"/>
    </location>
</feature>
<name>A0ABR2KPY4_9EUKA</name>
<evidence type="ECO:0008006" key="5">
    <source>
        <dbReference type="Google" id="ProtNLM"/>
    </source>
</evidence>
<gene>
    <name evidence="3" type="ORF">M9Y10_021526</name>
</gene>
<dbReference type="Gene3D" id="1.10.10.10">
    <property type="entry name" value="Winged helix-like DNA-binding domain superfamily/Winged helix DNA-binding domain"/>
    <property type="match status" value="1"/>
</dbReference>
<evidence type="ECO:0000259" key="1">
    <source>
        <dbReference type="Pfam" id="PF10416"/>
    </source>
</evidence>
<dbReference type="InterPro" id="IPR036390">
    <property type="entry name" value="WH_DNA-bd_sf"/>
</dbReference>
<dbReference type="Pfam" id="PF10416">
    <property type="entry name" value="IBD"/>
    <property type="match status" value="1"/>
</dbReference>
<dbReference type="InterPro" id="IPR024238">
    <property type="entry name" value="IBP39_C"/>
</dbReference>
<feature type="domain" description="Initiator binding" evidence="1">
    <location>
        <begin position="11"/>
        <end position="101"/>
    </location>
</feature>
<dbReference type="SUPFAM" id="SSF46785">
    <property type="entry name" value="Winged helix' DNA-binding domain"/>
    <property type="match status" value="1"/>
</dbReference>
<dbReference type="InterPro" id="IPR036388">
    <property type="entry name" value="WH-like_DNA-bd_sf"/>
</dbReference>
<reference evidence="3 4" key="1">
    <citation type="submission" date="2024-04" db="EMBL/GenBank/DDBJ databases">
        <title>Tritrichomonas musculus Genome.</title>
        <authorList>
            <person name="Alves-Ferreira E."/>
            <person name="Grigg M."/>
            <person name="Lorenzi H."/>
            <person name="Galac M."/>
        </authorList>
    </citation>
    <scope>NUCLEOTIDE SEQUENCE [LARGE SCALE GENOMIC DNA]</scope>
    <source>
        <strain evidence="3 4">EAF2021</strain>
    </source>
</reference>
<organism evidence="3 4">
    <name type="scientific">Tritrichomonas musculus</name>
    <dbReference type="NCBI Taxonomy" id="1915356"/>
    <lineage>
        <taxon>Eukaryota</taxon>
        <taxon>Metamonada</taxon>
        <taxon>Parabasalia</taxon>
        <taxon>Tritrichomonadida</taxon>
        <taxon>Tritrichomonadidae</taxon>
        <taxon>Tritrichomonas</taxon>
    </lineage>
</organism>
<evidence type="ECO:0000313" key="4">
    <source>
        <dbReference type="Proteomes" id="UP001470230"/>
    </source>
</evidence>
<accession>A0ABR2KPY4</accession>
<dbReference type="Pfam" id="PF11422">
    <property type="entry name" value="IBP39"/>
    <property type="match status" value="1"/>
</dbReference>